<feature type="transmembrane region" description="Helical" evidence="8">
    <location>
        <begin position="227"/>
        <end position="246"/>
    </location>
</feature>
<dbReference type="Gene3D" id="1.10.3720.10">
    <property type="entry name" value="MetI-like"/>
    <property type="match status" value="1"/>
</dbReference>
<feature type="domain" description="ABC transmembrane type-1" evidence="9">
    <location>
        <begin position="54"/>
        <end position="243"/>
    </location>
</feature>
<dbReference type="PROSITE" id="PS50928">
    <property type="entry name" value="ABC_TM1"/>
    <property type="match status" value="1"/>
</dbReference>
<name>A0A545AU84_9ACTN</name>
<evidence type="ECO:0000313" key="11">
    <source>
        <dbReference type="Proteomes" id="UP000317982"/>
    </source>
</evidence>
<sequence length="256" mass="27453">MWAVTALVGVFLLLPIAVVVLFSFNSKKSLNSFEQPSLHWYAALFDNSDLLASVRVSLEIAAVTSVVATVLGTIFAFGLARSRTRWSRPPQTVLIATLVTPEIATAVALFLVFTSGLHWNLSTTTVILGHITFSLVYVTLVVRTRLAGLRPEVEEAAKDLGCTEWQAIRLVMLPQLAPAIVGAALLVFVLSFDDFVTSTFTTGAGTSPLPVYIYGAIKFGLSPEINAVGSLMLLVTLVLGTAGIVLTRASSRRSRS</sequence>
<dbReference type="InterPro" id="IPR051789">
    <property type="entry name" value="Bact_Polyamine_Transport"/>
</dbReference>
<comment type="caution">
    <text evidence="10">The sequence shown here is derived from an EMBL/GenBank/DDBJ whole genome shotgun (WGS) entry which is preliminary data.</text>
</comment>
<evidence type="ECO:0000259" key="9">
    <source>
        <dbReference type="PROSITE" id="PS50928"/>
    </source>
</evidence>
<evidence type="ECO:0000256" key="8">
    <source>
        <dbReference type="RuleBase" id="RU363032"/>
    </source>
</evidence>
<dbReference type="InParanoid" id="A0A545AU84"/>
<proteinExistence type="inferred from homology"/>
<dbReference type="AlphaFoldDB" id="A0A545AU84"/>
<evidence type="ECO:0000256" key="5">
    <source>
        <dbReference type="ARBA" id="ARBA00022692"/>
    </source>
</evidence>
<dbReference type="Proteomes" id="UP000317982">
    <property type="component" value="Unassembled WGS sequence"/>
</dbReference>
<keyword evidence="5 8" id="KW-0812">Transmembrane</keyword>
<evidence type="ECO:0000256" key="6">
    <source>
        <dbReference type="ARBA" id="ARBA00022989"/>
    </source>
</evidence>
<dbReference type="GO" id="GO:0055085">
    <property type="term" value="P:transmembrane transport"/>
    <property type="evidence" value="ECO:0007669"/>
    <property type="project" value="InterPro"/>
</dbReference>
<keyword evidence="4" id="KW-1003">Cell membrane</keyword>
<gene>
    <name evidence="10" type="ORF">FL583_12545</name>
</gene>
<organism evidence="10 11">
    <name type="scientific">Cryptosporangium phraense</name>
    <dbReference type="NCBI Taxonomy" id="2593070"/>
    <lineage>
        <taxon>Bacteria</taxon>
        <taxon>Bacillati</taxon>
        <taxon>Actinomycetota</taxon>
        <taxon>Actinomycetes</taxon>
        <taxon>Cryptosporangiales</taxon>
        <taxon>Cryptosporangiaceae</taxon>
        <taxon>Cryptosporangium</taxon>
    </lineage>
</organism>
<comment type="subcellular location">
    <subcellularLocation>
        <location evidence="1 8">Cell membrane</location>
        <topology evidence="1 8">Multi-pass membrane protein</topology>
    </subcellularLocation>
</comment>
<dbReference type="SUPFAM" id="SSF161098">
    <property type="entry name" value="MetI-like"/>
    <property type="match status" value="1"/>
</dbReference>
<comment type="similarity">
    <text evidence="2">Belongs to the binding-protein-dependent transport system permease family. CysTW subfamily.</text>
</comment>
<evidence type="ECO:0000313" key="10">
    <source>
        <dbReference type="EMBL" id="TQS44884.1"/>
    </source>
</evidence>
<dbReference type="GO" id="GO:0005886">
    <property type="term" value="C:plasma membrane"/>
    <property type="evidence" value="ECO:0007669"/>
    <property type="project" value="UniProtKB-SubCell"/>
</dbReference>
<keyword evidence="6 8" id="KW-1133">Transmembrane helix</keyword>
<evidence type="ECO:0000256" key="3">
    <source>
        <dbReference type="ARBA" id="ARBA00022448"/>
    </source>
</evidence>
<dbReference type="CDD" id="cd06261">
    <property type="entry name" value="TM_PBP2"/>
    <property type="match status" value="1"/>
</dbReference>
<dbReference type="Pfam" id="PF00528">
    <property type="entry name" value="BPD_transp_1"/>
    <property type="match status" value="1"/>
</dbReference>
<keyword evidence="3 8" id="KW-0813">Transport</keyword>
<feature type="transmembrane region" description="Helical" evidence="8">
    <location>
        <begin position="56"/>
        <end position="80"/>
    </location>
</feature>
<evidence type="ECO:0000256" key="1">
    <source>
        <dbReference type="ARBA" id="ARBA00004651"/>
    </source>
</evidence>
<reference evidence="10 11" key="1">
    <citation type="submission" date="2019-07" db="EMBL/GenBank/DDBJ databases">
        <title>Cryptosporangium phraense sp. nov., isolated from plant litter.</title>
        <authorList>
            <person name="Suriyachadkun C."/>
        </authorList>
    </citation>
    <scope>NUCLEOTIDE SEQUENCE [LARGE SCALE GENOMIC DNA]</scope>
    <source>
        <strain evidence="10 11">A-T 5661</strain>
    </source>
</reference>
<dbReference type="OrthoDB" id="9810794at2"/>
<dbReference type="EMBL" id="VIRS01000007">
    <property type="protein sequence ID" value="TQS44884.1"/>
    <property type="molecule type" value="Genomic_DNA"/>
</dbReference>
<dbReference type="PANTHER" id="PTHR43848">
    <property type="entry name" value="PUTRESCINE TRANSPORT SYSTEM PERMEASE PROTEIN POTI"/>
    <property type="match status" value="1"/>
</dbReference>
<evidence type="ECO:0000256" key="7">
    <source>
        <dbReference type="ARBA" id="ARBA00023136"/>
    </source>
</evidence>
<evidence type="ECO:0000256" key="2">
    <source>
        <dbReference type="ARBA" id="ARBA00007069"/>
    </source>
</evidence>
<dbReference type="InterPro" id="IPR035906">
    <property type="entry name" value="MetI-like_sf"/>
</dbReference>
<accession>A0A545AU84</accession>
<feature type="transmembrane region" description="Helical" evidence="8">
    <location>
        <begin position="92"/>
        <end position="113"/>
    </location>
</feature>
<dbReference type="PANTHER" id="PTHR43848:SF2">
    <property type="entry name" value="PUTRESCINE TRANSPORT SYSTEM PERMEASE PROTEIN POTI"/>
    <property type="match status" value="1"/>
</dbReference>
<protein>
    <submittedName>
        <fullName evidence="10">ABC transporter permease</fullName>
    </submittedName>
</protein>
<keyword evidence="7 8" id="KW-0472">Membrane</keyword>
<feature type="transmembrane region" description="Helical" evidence="8">
    <location>
        <begin position="170"/>
        <end position="192"/>
    </location>
</feature>
<keyword evidence="11" id="KW-1185">Reference proteome</keyword>
<feature type="transmembrane region" description="Helical" evidence="8">
    <location>
        <begin position="119"/>
        <end position="142"/>
    </location>
</feature>
<evidence type="ECO:0000256" key="4">
    <source>
        <dbReference type="ARBA" id="ARBA00022475"/>
    </source>
</evidence>
<dbReference type="InterPro" id="IPR000515">
    <property type="entry name" value="MetI-like"/>
</dbReference>